<evidence type="ECO:0000259" key="2">
    <source>
        <dbReference type="Pfam" id="PF04784"/>
    </source>
</evidence>
<dbReference type="InterPro" id="IPR006869">
    <property type="entry name" value="DUF547"/>
</dbReference>
<sequence length="425" mass="49154">MTYQSSRFYLKWIIILIFFNIFSPFHVSYAQVQNEQDAVKIATYDPSSRITVNYGNLTLLLQSTVTRARISSRIYAQKSTTSIGTKINYSNNNPSRMEASRTFYHYIGEEELEYVLLLRQAMEALPQAVPLQYLNRNEQLAYWLNLYNITVYEQLARRYPIRKLKKLHNGSRKTPSMWDEKILKVNGIALSLNDIQYNIIEKTWRNPLVIYGLYQGTIGGPNMRRKAYTGRLVYEQLEDNAEEFVNSLRGLRFKGKEAHVSKIYDWNRDLFPDFKNDLRRHLRKYANLRLVTRLDSSRKIKVKFYDWHIADVLNGGRTPPGSSGSTNPVAMLLSFGNMESENSNGGLTSSNPVNDPSFNSGKFSGFGAAHSKKVMDTAIIRDRLPLNAAAFLKEFVERNRKLKATRVTVEEIEKKDLEKIKKQKK</sequence>
<proteinExistence type="predicted"/>
<organism evidence="3">
    <name type="scientific">hydrothermal vent metagenome</name>
    <dbReference type="NCBI Taxonomy" id="652676"/>
    <lineage>
        <taxon>unclassified sequences</taxon>
        <taxon>metagenomes</taxon>
        <taxon>ecological metagenomes</taxon>
    </lineage>
</organism>
<evidence type="ECO:0000313" key="3">
    <source>
        <dbReference type="EMBL" id="VAV94801.1"/>
    </source>
</evidence>
<keyword evidence="1" id="KW-1133">Transmembrane helix</keyword>
<keyword evidence="1" id="KW-0472">Membrane</keyword>
<feature type="domain" description="DUF547" evidence="2">
    <location>
        <begin position="132"/>
        <end position="245"/>
    </location>
</feature>
<name>A0A3B0RUI7_9ZZZZ</name>
<protein>
    <recommendedName>
        <fullName evidence="2">DUF547 domain-containing protein</fullName>
    </recommendedName>
</protein>
<keyword evidence="1" id="KW-0812">Transmembrane</keyword>
<accession>A0A3B0RUI7</accession>
<feature type="transmembrane region" description="Helical" evidence="1">
    <location>
        <begin position="12"/>
        <end position="30"/>
    </location>
</feature>
<gene>
    <name evidence="3" type="ORF">MNBD_ALPHA02-1776</name>
</gene>
<dbReference type="EMBL" id="UOED01000093">
    <property type="protein sequence ID" value="VAV94801.1"/>
    <property type="molecule type" value="Genomic_DNA"/>
</dbReference>
<evidence type="ECO:0000256" key="1">
    <source>
        <dbReference type="SAM" id="Phobius"/>
    </source>
</evidence>
<dbReference type="Pfam" id="PF04784">
    <property type="entry name" value="DUF547"/>
    <property type="match status" value="1"/>
</dbReference>
<reference evidence="3" key="1">
    <citation type="submission" date="2018-06" db="EMBL/GenBank/DDBJ databases">
        <authorList>
            <person name="Zhirakovskaya E."/>
        </authorList>
    </citation>
    <scope>NUCLEOTIDE SEQUENCE</scope>
</reference>
<dbReference type="AlphaFoldDB" id="A0A3B0RUI7"/>